<dbReference type="PANTHER" id="PTHR10012">
    <property type="entry name" value="SERINE/THREONINE-PROTEIN PHOSPHATASE 2A REGULATORY SUBUNIT B"/>
    <property type="match status" value="1"/>
</dbReference>
<dbReference type="GO" id="GO:0005737">
    <property type="term" value="C:cytoplasm"/>
    <property type="evidence" value="ECO:0007669"/>
    <property type="project" value="UniProtKB-SubCell"/>
</dbReference>
<protein>
    <recommendedName>
        <fullName evidence="2">Serine/threonine-protein phosphatase 2A activator</fullName>
        <ecNumber evidence="2">5.2.1.8</ecNumber>
    </recommendedName>
    <alternativeName>
        <fullName evidence="2">Phosphotyrosyl phosphatase activator</fullName>
    </alternativeName>
</protein>
<accession>A0A8S1SU20</accession>
<dbReference type="GO" id="GO:0003755">
    <property type="term" value="F:peptidyl-prolyl cis-trans isomerase activity"/>
    <property type="evidence" value="ECO:0007669"/>
    <property type="project" value="UniProtKB-KW"/>
</dbReference>
<keyword evidence="2" id="KW-0963">Cytoplasm</keyword>
<organism evidence="3 4">
    <name type="scientific">Paramecium pentaurelia</name>
    <dbReference type="NCBI Taxonomy" id="43138"/>
    <lineage>
        <taxon>Eukaryota</taxon>
        <taxon>Sar</taxon>
        <taxon>Alveolata</taxon>
        <taxon>Ciliophora</taxon>
        <taxon>Intramacronucleata</taxon>
        <taxon>Oligohymenophorea</taxon>
        <taxon>Peniculida</taxon>
        <taxon>Parameciidae</taxon>
        <taxon>Paramecium</taxon>
    </lineage>
</organism>
<dbReference type="GO" id="GO:0007052">
    <property type="term" value="P:mitotic spindle organization"/>
    <property type="evidence" value="ECO:0007669"/>
    <property type="project" value="TreeGrafter"/>
</dbReference>
<dbReference type="OrthoDB" id="16120at2759"/>
<dbReference type="Proteomes" id="UP000689195">
    <property type="component" value="Unassembled WGS sequence"/>
</dbReference>
<name>A0A8S1SU20_9CILI</name>
<evidence type="ECO:0000256" key="1">
    <source>
        <dbReference type="ARBA" id="ARBA00011019"/>
    </source>
</evidence>
<evidence type="ECO:0000313" key="3">
    <source>
        <dbReference type="EMBL" id="CAD8142886.1"/>
    </source>
</evidence>
<keyword evidence="4" id="KW-1185">Reference proteome</keyword>
<comment type="similarity">
    <text evidence="1 2">Belongs to the PTPA-type PPIase family.</text>
</comment>
<sequence length="172" mass="20146">MDIYKLSQYKFYKNHWVTIRVLASINKINIKQENFIILKIRGFYNLKNIIIKPLEIGQIIGLIFDYYMKQQLPDNLQDTAIELRTYLQYSFCNKEMGQEMNYNSSSFNFLDLGIDNEKDCEGIVRLAFYGNLNINSIKVQMTYMLEQTGTHGVWGLGHYQLLPFAFGATKLI</sequence>
<dbReference type="GO" id="GO:0008160">
    <property type="term" value="F:protein tyrosine phosphatase activator activity"/>
    <property type="evidence" value="ECO:0007669"/>
    <property type="project" value="TreeGrafter"/>
</dbReference>
<comment type="caution">
    <text evidence="3">The sequence shown here is derived from an EMBL/GenBank/DDBJ whole genome shotgun (WGS) entry which is preliminary data.</text>
</comment>
<dbReference type="Pfam" id="PF03095">
    <property type="entry name" value="PTPA"/>
    <property type="match status" value="1"/>
</dbReference>
<dbReference type="PANTHER" id="PTHR10012:SF0">
    <property type="entry name" value="SERINE_THREONINE-PROTEIN PHOSPHATASE 2A ACTIVATOR"/>
    <property type="match status" value="1"/>
</dbReference>
<comment type="function">
    <text evidence="2">PPIases accelerate the folding of proteins. It catalyzes the cis-trans isomerization of proline imidic peptide bonds in oligopeptides.</text>
</comment>
<keyword evidence="2" id="KW-0697">Rotamase</keyword>
<dbReference type="GO" id="GO:0000159">
    <property type="term" value="C:protein phosphatase type 2A complex"/>
    <property type="evidence" value="ECO:0007669"/>
    <property type="project" value="TreeGrafter"/>
</dbReference>
<dbReference type="AlphaFoldDB" id="A0A8S1SU20"/>
<dbReference type="InterPro" id="IPR004327">
    <property type="entry name" value="Phstyr_phstse_ac"/>
</dbReference>
<dbReference type="EMBL" id="CAJJDO010000011">
    <property type="protein sequence ID" value="CAD8142886.1"/>
    <property type="molecule type" value="Genomic_DNA"/>
</dbReference>
<comment type="subcellular location">
    <subcellularLocation>
        <location evidence="2">Cytoplasm</location>
    </subcellularLocation>
</comment>
<evidence type="ECO:0000313" key="4">
    <source>
        <dbReference type="Proteomes" id="UP000689195"/>
    </source>
</evidence>
<proteinExistence type="inferred from homology"/>
<dbReference type="GO" id="GO:0005634">
    <property type="term" value="C:nucleus"/>
    <property type="evidence" value="ECO:0007669"/>
    <property type="project" value="TreeGrafter"/>
</dbReference>
<gene>
    <name evidence="3" type="ORF">PPENT_87.1.T0110386</name>
</gene>
<comment type="catalytic activity">
    <reaction evidence="2">
        <text>[protein]-peptidylproline (omega=180) = [protein]-peptidylproline (omega=0)</text>
        <dbReference type="Rhea" id="RHEA:16237"/>
        <dbReference type="Rhea" id="RHEA-COMP:10747"/>
        <dbReference type="Rhea" id="RHEA-COMP:10748"/>
        <dbReference type="ChEBI" id="CHEBI:83833"/>
        <dbReference type="ChEBI" id="CHEBI:83834"/>
        <dbReference type="EC" id="5.2.1.8"/>
    </reaction>
</comment>
<keyword evidence="2" id="KW-0413">Isomerase</keyword>
<dbReference type="EC" id="5.2.1.8" evidence="2"/>
<reference evidence="3" key="1">
    <citation type="submission" date="2021-01" db="EMBL/GenBank/DDBJ databases">
        <authorList>
            <consortium name="Genoscope - CEA"/>
            <person name="William W."/>
        </authorList>
    </citation>
    <scope>NUCLEOTIDE SEQUENCE</scope>
</reference>
<evidence type="ECO:0000256" key="2">
    <source>
        <dbReference type="RuleBase" id="RU361210"/>
    </source>
</evidence>